<dbReference type="InterPro" id="IPR042201">
    <property type="entry name" value="FH2_Formin_sf"/>
</dbReference>
<evidence type="ECO:0000313" key="2">
    <source>
        <dbReference type="EMBL" id="KAG5196016.1"/>
    </source>
</evidence>
<reference evidence="2 3" key="1">
    <citation type="submission" date="2020-12" db="EMBL/GenBank/DDBJ databases">
        <title>De novo assembly of Tibetan sheep genome.</title>
        <authorList>
            <person name="Li X."/>
        </authorList>
    </citation>
    <scope>NUCLEOTIDE SEQUENCE [LARGE SCALE GENOMIC DNA]</scope>
    <source>
        <tissue evidence="2">Heart</tissue>
    </source>
</reference>
<dbReference type="AlphaFoldDB" id="A0A836CUI6"/>
<dbReference type="EMBL" id="JAEMGP010000022">
    <property type="protein sequence ID" value="KAG5196016.1"/>
    <property type="molecule type" value="Genomic_DNA"/>
</dbReference>
<name>A0A836CUI6_SHEEP</name>
<dbReference type="GO" id="GO:0005884">
    <property type="term" value="C:actin filament"/>
    <property type="evidence" value="ECO:0007669"/>
    <property type="project" value="TreeGrafter"/>
</dbReference>
<comment type="caution">
    <text evidence="2">The sequence shown here is derived from an EMBL/GenBank/DDBJ whole genome shotgun (WGS) entry which is preliminary data.</text>
</comment>
<evidence type="ECO:0000259" key="1">
    <source>
        <dbReference type="PROSITE" id="PS51444"/>
    </source>
</evidence>
<dbReference type="PROSITE" id="PS51444">
    <property type="entry name" value="FH2"/>
    <property type="match status" value="1"/>
</dbReference>
<dbReference type="PANTHER" id="PTHR45691">
    <property type="entry name" value="PROTEIN DIAPHANOUS"/>
    <property type="match status" value="1"/>
</dbReference>
<dbReference type="SUPFAM" id="SSF101447">
    <property type="entry name" value="Formin homology 2 domain (FH2 domain)"/>
    <property type="match status" value="1"/>
</dbReference>
<dbReference type="InterPro" id="IPR051412">
    <property type="entry name" value="Formin_Homology_Diaphanous_sf"/>
</dbReference>
<dbReference type="Gene3D" id="1.20.58.2220">
    <property type="entry name" value="Formin, FH2 domain"/>
    <property type="match status" value="1"/>
</dbReference>
<dbReference type="GO" id="GO:0030041">
    <property type="term" value="P:actin filament polymerization"/>
    <property type="evidence" value="ECO:0007669"/>
    <property type="project" value="TreeGrafter"/>
</dbReference>
<sequence length="151" mass="17434">MVHIKTVTILNLQFSGEMNANYPQLSQYLYVFNSTEALEEKKTILAKKKVRVENFGSQNSTESFYLPRIVWTKTEKKVLNELAELKNEYDDLCESEHFGVVMSSVKMLRPCLNDILFRLTFVEHVNNIKPSIIAVTLACEELKKSENVNKI</sequence>
<dbReference type="Proteomes" id="UP000664991">
    <property type="component" value="Unassembled WGS sequence"/>
</dbReference>
<dbReference type="Pfam" id="PF02181">
    <property type="entry name" value="FH2"/>
    <property type="match status" value="1"/>
</dbReference>
<protein>
    <recommendedName>
        <fullName evidence="1">FH2 domain-containing protein</fullName>
    </recommendedName>
</protein>
<dbReference type="InterPro" id="IPR015425">
    <property type="entry name" value="FH2_Formin"/>
</dbReference>
<evidence type="ECO:0000313" key="3">
    <source>
        <dbReference type="Proteomes" id="UP000664991"/>
    </source>
</evidence>
<organism evidence="2 3">
    <name type="scientific">Ovis aries</name>
    <name type="common">Sheep</name>
    <dbReference type="NCBI Taxonomy" id="9940"/>
    <lineage>
        <taxon>Eukaryota</taxon>
        <taxon>Metazoa</taxon>
        <taxon>Chordata</taxon>
        <taxon>Craniata</taxon>
        <taxon>Vertebrata</taxon>
        <taxon>Euteleostomi</taxon>
        <taxon>Mammalia</taxon>
        <taxon>Eutheria</taxon>
        <taxon>Laurasiatheria</taxon>
        <taxon>Artiodactyla</taxon>
        <taxon>Ruminantia</taxon>
        <taxon>Pecora</taxon>
        <taxon>Bovidae</taxon>
        <taxon>Caprinae</taxon>
        <taxon>Ovis</taxon>
    </lineage>
</organism>
<gene>
    <name evidence="2" type="ORF">JEQ12_011652</name>
</gene>
<proteinExistence type="predicted"/>
<accession>A0A836CUI6</accession>
<dbReference type="PANTHER" id="PTHR45691:SF3">
    <property type="entry name" value="PROTEIN DIAPHANOUS HOMOLOG 2"/>
    <property type="match status" value="1"/>
</dbReference>
<feature type="domain" description="FH2" evidence="1">
    <location>
        <begin position="1"/>
        <end position="151"/>
    </location>
</feature>